<dbReference type="EMBL" id="AP019525">
    <property type="protein sequence ID" value="BBI90983.1"/>
    <property type="molecule type" value="Genomic_DNA"/>
</dbReference>
<reference evidence="2 3" key="1">
    <citation type="journal article" date="2019" name="Arch. Virol.">
        <title>A novel jumbo Tenacibaculum maritimum lytic phage with head-fiber-like appendages.</title>
        <authorList>
            <person name="Kawato Y."/>
            <person name="Istiqomah I."/>
            <person name="Gaafar A.Y."/>
            <person name="Hanaoka M."/>
            <person name="Ishimaru K."/>
            <person name="Yasuike M."/>
            <person name="Nishiki I."/>
            <person name="Nakamura Y."/>
            <person name="Fujiwara A."/>
            <person name="Nakai T."/>
        </authorList>
    </citation>
    <scope>NUCLEOTIDE SEQUENCE [LARGE SCALE GENOMIC DNA]</scope>
    <source>
        <strain evidence="2 3">PTm5</strain>
    </source>
</reference>
<accession>A0A5S9C1K1</accession>
<feature type="transmembrane region" description="Helical" evidence="1">
    <location>
        <begin position="23"/>
        <end position="46"/>
    </location>
</feature>
<dbReference type="Proteomes" id="UP000424080">
    <property type="component" value="Segment"/>
</dbReference>
<sequence length="55" mass="6266">MDIYDEIGQVDIEDLSDEMQEKIGYMGMLVSALYICGSISFVILMLKIIIKIYSN</sequence>
<evidence type="ECO:0000256" key="1">
    <source>
        <dbReference type="SAM" id="Phobius"/>
    </source>
</evidence>
<evidence type="ECO:0000313" key="3">
    <source>
        <dbReference type="Proteomes" id="UP000424080"/>
    </source>
</evidence>
<organism evidence="2 3">
    <name type="scientific">Tenacibaculum phage PTm5</name>
    <dbReference type="NCBI Taxonomy" id="2547426"/>
    <lineage>
        <taxon>Viruses</taxon>
        <taxon>Duplodnaviria</taxon>
        <taxon>Heunggongvirae</taxon>
        <taxon>Uroviricota</taxon>
        <taxon>Caudoviricetes</taxon>
        <taxon>Shirahamavirus</taxon>
        <taxon>Shirahamavirus PTm1</taxon>
    </lineage>
</organism>
<evidence type="ECO:0000313" key="2">
    <source>
        <dbReference type="EMBL" id="BBI90983.1"/>
    </source>
</evidence>
<keyword evidence="1" id="KW-0472">Membrane</keyword>
<name>A0A5S9C1K1_9CAUD</name>
<keyword evidence="1" id="KW-1133">Transmembrane helix</keyword>
<keyword evidence="1" id="KW-0812">Transmembrane</keyword>
<protein>
    <submittedName>
        <fullName evidence="2">Uncharacterized protein</fullName>
    </submittedName>
</protein>
<proteinExistence type="predicted"/>